<dbReference type="Proteomes" id="UP001172159">
    <property type="component" value="Unassembled WGS sequence"/>
</dbReference>
<dbReference type="AlphaFoldDB" id="A0AA40ASQ7"/>
<evidence type="ECO:0000313" key="2">
    <source>
        <dbReference type="Proteomes" id="UP001172159"/>
    </source>
</evidence>
<name>A0AA40ASQ7_9PEZI</name>
<dbReference type="EMBL" id="JAUKTV010000012">
    <property type="protein sequence ID" value="KAK0721274.1"/>
    <property type="molecule type" value="Genomic_DNA"/>
</dbReference>
<organism evidence="1 2">
    <name type="scientific">Apiosordaria backusii</name>
    <dbReference type="NCBI Taxonomy" id="314023"/>
    <lineage>
        <taxon>Eukaryota</taxon>
        <taxon>Fungi</taxon>
        <taxon>Dikarya</taxon>
        <taxon>Ascomycota</taxon>
        <taxon>Pezizomycotina</taxon>
        <taxon>Sordariomycetes</taxon>
        <taxon>Sordariomycetidae</taxon>
        <taxon>Sordariales</taxon>
        <taxon>Lasiosphaeriaceae</taxon>
        <taxon>Apiosordaria</taxon>
    </lineage>
</organism>
<protein>
    <submittedName>
        <fullName evidence="1">Uncharacterized protein</fullName>
    </submittedName>
</protein>
<proteinExistence type="predicted"/>
<gene>
    <name evidence="1" type="ORF">B0T21DRAFT_351241</name>
</gene>
<comment type="caution">
    <text evidence="1">The sequence shown here is derived from an EMBL/GenBank/DDBJ whole genome shotgun (WGS) entry which is preliminary data.</text>
</comment>
<sequence>MVESSKAEANRKFNSLCDAMIEFHHEQAKLIKSEIRNKWEDAVEEQRDSKKRPKSKKLPFTQTRAEWIAGLMREQRKIRIWQKARLNYKKMEMPHSPEKVGTPPVSFSGSLAFRPRRTQRIPDSFDSNIRQTADRSQAAMPPSNIGCNVAEGTLEKLGIHSKAMPPSRTPLPCPMIPAVANPQTKCHPL</sequence>
<accession>A0AA40ASQ7</accession>
<keyword evidence="2" id="KW-1185">Reference proteome</keyword>
<evidence type="ECO:0000313" key="1">
    <source>
        <dbReference type="EMBL" id="KAK0721274.1"/>
    </source>
</evidence>
<reference evidence="1" key="1">
    <citation type="submission" date="2023-06" db="EMBL/GenBank/DDBJ databases">
        <title>Genome-scale phylogeny and comparative genomics of the fungal order Sordariales.</title>
        <authorList>
            <consortium name="Lawrence Berkeley National Laboratory"/>
            <person name="Hensen N."/>
            <person name="Bonometti L."/>
            <person name="Westerberg I."/>
            <person name="Brannstrom I.O."/>
            <person name="Guillou S."/>
            <person name="Cros-Aarteil S."/>
            <person name="Calhoun S."/>
            <person name="Haridas S."/>
            <person name="Kuo A."/>
            <person name="Mondo S."/>
            <person name="Pangilinan J."/>
            <person name="Riley R."/>
            <person name="Labutti K."/>
            <person name="Andreopoulos B."/>
            <person name="Lipzen A."/>
            <person name="Chen C."/>
            <person name="Yanf M."/>
            <person name="Daum C."/>
            <person name="Ng V."/>
            <person name="Clum A."/>
            <person name="Steindorff A."/>
            <person name="Ohm R."/>
            <person name="Martin F."/>
            <person name="Silar P."/>
            <person name="Natvig D."/>
            <person name="Lalanne C."/>
            <person name="Gautier V."/>
            <person name="Ament-Velasquez S.L."/>
            <person name="Kruys A."/>
            <person name="Hutchinson M.I."/>
            <person name="Powell A.J."/>
            <person name="Barry K."/>
            <person name="Miller A.N."/>
            <person name="Grigoriev I.V."/>
            <person name="Debuchy R."/>
            <person name="Gladieux P."/>
            <person name="Thoren M.H."/>
            <person name="Johannesson H."/>
        </authorList>
    </citation>
    <scope>NUCLEOTIDE SEQUENCE</scope>
    <source>
        <strain evidence="1">CBS 540.89</strain>
    </source>
</reference>